<evidence type="ECO:0000313" key="9">
    <source>
        <dbReference type="Proteomes" id="UP000824072"/>
    </source>
</evidence>
<accession>A0A9D1LBN3</accession>
<comment type="subunit">
    <text evidence="6">The complex is composed of six subunits: RnfA, RnfB, RnfC, RnfD, RnfE and RnfG.</text>
</comment>
<feature type="modified residue" description="FMN phosphoryl threonine" evidence="6">
    <location>
        <position position="152"/>
    </location>
</feature>
<dbReference type="Gene3D" id="3.90.1010.20">
    <property type="match status" value="1"/>
</dbReference>
<evidence type="ECO:0000256" key="2">
    <source>
        <dbReference type="ARBA" id="ARBA00022553"/>
    </source>
</evidence>
<proteinExistence type="inferred from homology"/>
<keyword evidence="2 6" id="KW-0597">Phosphoprotein</keyword>
<dbReference type="EMBL" id="DVMU01000100">
    <property type="protein sequence ID" value="HIU33819.1"/>
    <property type="molecule type" value="Genomic_DNA"/>
</dbReference>
<comment type="similarity">
    <text evidence="6">Belongs to the RnfG family.</text>
</comment>
<keyword evidence="6" id="KW-0472">Membrane</keyword>
<gene>
    <name evidence="6" type="primary">rnfG</name>
    <name evidence="8" type="ORF">IAB02_04590</name>
</gene>
<protein>
    <recommendedName>
        <fullName evidence="6">Ion-translocating oxidoreductase complex subunit G</fullName>
        <ecNumber evidence="6">7.-.-.-</ecNumber>
    </recommendedName>
    <alternativeName>
        <fullName evidence="6">Rnf electron transport complex subunit G</fullName>
    </alternativeName>
</protein>
<keyword evidence="1 6" id="KW-0813">Transport</keyword>
<dbReference type="GO" id="GO:0005886">
    <property type="term" value="C:plasma membrane"/>
    <property type="evidence" value="ECO:0007669"/>
    <property type="project" value="UniProtKB-SubCell"/>
</dbReference>
<comment type="subcellular location">
    <subcellularLocation>
        <location evidence="6">Cell membrane</location>
        <topology evidence="6">Single-pass membrane protein</topology>
    </subcellularLocation>
</comment>
<dbReference type="PANTHER" id="PTHR36118:SF1">
    <property type="entry name" value="ION-TRANSLOCATING OXIDOREDUCTASE COMPLEX SUBUNIT G"/>
    <property type="match status" value="1"/>
</dbReference>
<reference evidence="8" key="1">
    <citation type="submission" date="2020-10" db="EMBL/GenBank/DDBJ databases">
        <authorList>
            <person name="Gilroy R."/>
        </authorList>
    </citation>
    <scope>NUCLEOTIDE SEQUENCE</scope>
    <source>
        <strain evidence="8">ChiHcec3-11533</strain>
    </source>
</reference>
<keyword evidence="6" id="KW-1133">Transmembrane helix</keyword>
<name>A0A9D1LBN3_9FIRM</name>
<keyword evidence="6" id="KW-0812">Transmembrane</keyword>
<dbReference type="Proteomes" id="UP000824072">
    <property type="component" value="Unassembled WGS sequence"/>
</dbReference>
<dbReference type="InterPro" id="IPR007329">
    <property type="entry name" value="FMN-bd"/>
</dbReference>
<evidence type="ECO:0000256" key="1">
    <source>
        <dbReference type="ARBA" id="ARBA00022448"/>
    </source>
</evidence>
<comment type="caution">
    <text evidence="8">The sequence shown here is derived from an EMBL/GenBank/DDBJ whole genome shotgun (WGS) entry which is preliminary data.</text>
</comment>
<dbReference type="PIRSF" id="PIRSF006091">
    <property type="entry name" value="E_trnsport_RnfG"/>
    <property type="match status" value="1"/>
</dbReference>
<dbReference type="GO" id="GO:0009055">
    <property type="term" value="F:electron transfer activity"/>
    <property type="evidence" value="ECO:0007669"/>
    <property type="project" value="InterPro"/>
</dbReference>
<keyword evidence="3 6" id="KW-0285">Flavoprotein</keyword>
<keyword evidence="4 6" id="KW-0288">FMN</keyword>
<dbReference type="Pfam" id="PF04205">
    <property type="entry name" value="FMN_bind"/>
    <property type="match status" value="1"/>
</dbReference>
<keyword evidence="5 6" id="KW-0249">Electron transport</keyword>
<evidence type="ECO:0000259" key="7">
    <source>
        <dbReference type="SMART" id="SM00900"/>
    </source>
</evidence>
<dbReference type="SMART" id="SM00900">
    <property type="entry name" value="FMN_bind"/>
    <property type="match status" value="1"/>
</dbReference>
<evidence type="ECO:0000313" key="8">
    <source>
        <dbReference type="EMBL" id="HIU33819.1"/>
    </source>
</evidence>
<keyword evidence="6" id="KW-1278">Translocase</keyword>
<dbReference type="AlphaFoldDB" id="A0A9D1LBN3"/>
<evidence type="ECO:0000256" key="4">
    <source>
        <dbReference type="ARBA" id="ARBA00022643"/>
    </source>
</evidence>
<organism evidence="8 9">
    <name type="scientific">Candidatus Pullichristensenella excrementigallinarum</name>
    <dbReference type="NCBI Taxonomy" id="2840907"/>
    <lineage>
        <taxon>Bacteria</taxon>
        <taxon>Bacillati</taxon>
        <taxon>Bacillota</taxon>
        <taxon>Clostridia</taxon>
        <taxon>Candidatus Pullichristensenella</taxon>
    </lineage>
</organism>
<dbReference type="EC" id="7.-.-.-" evidence="6"/>
<dbReference type="GO" id="GO:0022900">
    <property type="term" value="P:electron transport chain"/>
    <property type="evidence" value="ECO:0007669"/>
    <property type="project" value="UniProtKB-UniRule"/>
</dbReference>
<dbReference type="GO" id="GO:0010181">
    <property type="term" value="F:FMN binding"/>
    <property type="evidence" value="ECO:0007669"/>
    <property type="project" value="InterPro"/>
</dbReference>
<reference evidence="8" key="2">
    <citation type="journal article" date="2021" name="PeerJ">
        <title>Extensive microbial diversity within the chicken gut microbiome revealed by metagenomics and culture.</title>
        <authorList>
            <person name="Gilroy R."/>
            <person name="Ravi A."/>
            <person name="Getino M."/>
            <person name="Pursley I."/>
            <person name="Horton D.L."/>
            <person name="Alikhan N.F."/>
            <person name="Baker D."/>
            <person name="Gharbi K."/>
            <person name="Hall N."/>
            <person name="Watson M."/>
            <person name="Adriaenssens E.M."/>
            <person name="Foster-Nyarko E."/>
            <person name="Jarju S."/>
            <person name="Secka A."/>
            <person name="Antonio M."/>
            <person name="Oren A."/>
            <person name="Chaudhuri R.R."/>
            <person name="La Ragione R."/>
            <person name="Hildebrand F."/>
            <person name="Pallen M.J."/>
        </authorList>
    </citation>
    <scope>NUCLEOTIDE SEQUENCE</scope>
    <source>
        <strain evidence="8">ChiHcec3-11533</strain>
    </source>
</reference>
<feature type="domain" description="FMN-binding" evidence="7">
    <location>
        <begin position="90"/>
        <end position="169"/>
    </location>
</feature>
<comment type="cofactor">
    <cofactor evidence="6">
        <name>FMN</name>
        <dbReference type="ChEBI" id="CHEBI:58210"/>
    </cofactor>
</comment>
<keyword evidence="6" id="KW-1003">Cell membrane</keyword>
<dbReference type="NCBIfam" id="TIGR01947">
    <property type="entry name" value="rnfG"/>
    <property type="match status" value="1"/>
</dbReference>
<sequence>MRETIHLAVRLMLFALVAAILLAVVNAVTAEPIARNDQAKVNAARAQVLGDYTFTELEGDLSEYSEILGVYRATEGDQTVGYVYELKSKGYGGQISLSVGIRDGAISGVRISTHSETKGLGTSAEAPFLEQFTGLPASEESALGVDAMSGATVSSNAVKTAVAQACRHAEEILGLSIAKEGSV</sequence>
<dbReference type="HAMAP" id="MF_00479">
    <property type="entry name" value="RsxG_RnfG"/>
    <property type="match status" value="1"/>
</dbReference>
<comment type="function">
    <text evidence="6">Part of a membrane-bound complex that couples electron transfer with translocation of ions across the membrane.</text>
</comment>
<dbReference type="PANTHER" id="PTHR36118">
    <property type="entry name" value="ION-TRANSLOCATING OXIDOREDUCTASE COMPLEX SUBUNIT G"/>
    <property type="match status" value="1"/>
</dbReference>
<evidence type="ECO:0000256" key="3">
    <source>
        <dbReference type="ARBA" id="ARBA00022630"/>
    </source>
</evidence>
<evidence type="ECO:0000256" key="6">
    <source>
        <dbReference type="HAMAP-Rule" id="MF_00479"/>
    </source>
</evidence>
<evidence type="ECO:0000256" key="5">
    <source>
        <dbReference type="ARBA" id="ARBA00022982"/>
    </source>
</evidence>
<dbReference type="InterPro" id="IPR010209">
    <property type="entry name" value="Ion_transpt_RnfG/RsxG"/>
</dbReference>